<comment type="caution">
    <text evidence="1">The sequence shown here is derived from an EMBL/GenBank/DDBJ whole genome shotgun (WGS) entry which is preliminary data.</text>
</comment>
<dbReference type="AlphaFoldDB" id="A0A328TR97"/>
<organism evidence="1 2">
    <name type="scientific">Candidatus Erwinia dacicola</name>
    <dbReference type="NCBI Taxonomy" id="252393"/>
    <lineage>
        <taxon>Bacteria</taxon>
        <taxon>Pseudomonadati</taxon>
        <taxon>Pseudomonadota</taxon>
        <taxon>Gammaproteobacteria</taxon>
        <taxon>Enterobacterales</taxon>
        <taxon>Erwiniaceae</taxon>
        <taxon>Erwinia</taxon>
    </lineage>
</organism>
<dbReference type="Proteomes" id="UP000244334">
    <property type="component" value="Unassembled WGS sequence"/>
</dbReference>
<evidence type="ECO:0000313" key="1">
    <source>
        <dbReference type="EMBL" id="RAP70326.1"/>
    </source>
</evidence>
<keyword evidence="2" id="KW-1185">Reference proteome</keyword>
<accession>A0A328TR97</accession>
<name>A0A328TR97_9GAMM</name>
<evidence type="ECO:0000313" key="2">
    <source>
        <dbReference type="Proteomes" id="UP000244334"/>
    </source>
</evidence>
<gene>
    <name evidence="1" type="ORF">ACZ87_02870</name>
</gene>
<proteinExistence type="predicted"/>
<sequence length="49" mass="5634">MQSHQTNEVAVQDNYATQIGAMNEIHKRGGYVVVIFLSERSMPSKRWLL</sequence>
<dbReference type="EMBL" id="LJAM02000382">
    <property type="protein sequence ID" value="RAP70326.1"/>
    <property type="molecule type" value="Genomic_DNA"/>
</dbReference>
<protein>
    <submittedName>
        <fullName evidence="1">Uncharacterized protein</fullName>
    </submittedName>
</protein>
<reference evidence="1" key="1">
    <citation type="submission" date="2018-04" db="EMBL/GenBank/DDBJ databases">
        <title>Genomes of the Obligate Erwinia dacicola and Facultative Enterobacter sp. OLF Endosymbionts of the Olive Fruit fly, Bactrocera oleae.</title>
        <authorList>
            <person name="Estes A.M."/>
            <person name="Hearn D.J."/>
            <person name="Agarwal S."/>
            <person name="Pierson E.A."/>
            <person name="Dunning-Hotopp J.C."/>
        </authorList>
    </citation>
    <scope>NUCLEOTIDE SEQUENCE [LARGE SCALE GENOMIC DNA]</scope>
    <source>
        <strain evidence="1">Oroville</strain>
    </source>
</reference>